<protein>
    <recommendedName>
        <fullName evidence="3">EGF-like domain-containing protein</fullName>
    </recommendedName>
</protein>
<dbReference type="PANTHER" id="PTHR24032:SF75">
    <property type="entry name" value="EGF-LIKE DOMAIN-CONTAINING PROTEIN"/>
    <property type="match status" value="1"/>
</dbReference>
<dbReference type="Pfam" id="PF01833">
    <property type="entry name" value="TIG"/>
    <property type="match status" value="1"/>
</dbReference>
<dbReference type="Pfam" id="PF24142">
    <property type="entry name" value="Beta-sand_ComC_1st"/>
    <property type="match status" value="1"/>
</dbReference>
<dbReference type="InParanoid" id="F0ZE70"/>
<dbReference type="InterPro" id="IPR002909">
    <property type="entry name" value="IPT_dom"/>
</dbReference>
<dbReference type="InterPro" id="IPR000742">
    <property type="entry name" value="EGF"/>
</dbReference>
<feature type="coiled-coil region" evidence="2">
    <location>
        <begin position="151"/>
        <end position="178"/>
    </location>
</feature>
<dbReference type="VEuPathDB" id="AmoebaDB:DICPUDRAFT_149585"/>
<dbReference type="CDD" id="cd00603">
    <property type="entry name" value="IPT_PCSR"/>
    <property type="match status" value="1"/>
</dbReference>
<evidence type="ECO:0000313" key="5">
    <source>
        <dbReference type="Proteomes" id="UP000001064"/>
    </source>
</evidence>
<dbReference type="PANTHER" id="PTHR24032">
    <property type="entry name" value="EGF-LIKE DOMAIN-CONTAINING PROTEIN-RELATED-RELATED"/>
    <property type="match status" value="1"/>
</dbReference>
<dbReference type="InterPro" id="IPR057013">
    <property type="entry name" value="LRR_ComC"/>
</dbReference>
<evidence type="ECO:0000259" key="3">
    <source>
        <dbReference type="PROSITE" id="PS50026"/>
    </source>
</evidence>
<dbReference type="CDD" id="cd00055">
    <property type="entry name" value="EGF_Lam"/>
    <property type="match status" value="1"/>
</dbReference>
<dbReference type="InterPro" id="IPR054484">
    <property type="entry name" value="ComC_SSD"/>
</dbReference>
<dbReference type="eggNOG" id="KOG1225">
    <property type="taxonomic scope" value="Eukaryota"/>
</dbReference>
<dbReference type="InterPro" id="IPR013783">
    <property type="entry name" value="Ig-like_fold"/>
</dbReference>
<evidence type="ECO:0000256" key="2">
    <source>
        <dbReference type="SAM" id="Coils"/>
    </source>
</evidence>
<keyword evidence="5" id="KW-1185">Reference proteome</keyword>
<dbReference type="InterPro" id="IPR053331">
    <property type="entry name" value="EGF-like_comC"/>
</dbReference>
<dbReference type="InterPro" id="IPR014756">
    <property type="entry name" value="Ig_E-set"/>
</dbReference>
<proteinExistence type="predicted"/>
<dbReference type="Proteomes" id="UP000001064">
    <property type="component" value="Unassembled WGS sequence"/>
</dbReference>
<keyword evidence="1" id="KW-0245">EGF-like domain</keyword>
<comment type="caution">
    <text evidence="1">Lacks conserved residue(s) required for the propagation of feature annotation.</text>
</comment>
<feature type="domain" description="EGF-like" evidence="3">
    <location>
        <begin position="1553"/>
        <end position="1586"/>
    </location>
</feature>
<gene>
    <name evidence="4" type="ORF">DICPUDRAFT_149585</name>
</gene>
<dbReference type="OrthoDB" id="676979at2759"/>
<keyword evidence="1" id="KW-1015">Disulfide bond</keyword>
<feature type="disulfide bond" evidence="1">
    <location>
        <begin position="1557"/>
        <end position="1567"/>
    </location>
</feature>
<dbReference type="PROSITE" id="PS50026">
    <property type="entry name" value="EGF_3"/>
    <property type="match status" value="1"/>
</dbReference>
<dbReference type="SUPFAM" id="SSF81296">
    <property type="entry name" value="E set domains"/>
    <property type="match status" value="1"/>
</dbReference>
<organism evidence="4 5">
    <name type="scientific">Dictyostelium purpureum</name>
    <name type="common">Slime mold</name>
    <dbReference type="NCBI Taxonomy" id="5786"/>
    <lineage>
        <taxon>Eukaryota</taxon>
        <taxon>Amoebozoa</taxon>
        <taxon>Evosea</taxon>
        <taxon>Eumycetozoa</taxon>
        <taxon>Dictyostelia</taxon>
        <taxon>Dictyosteliales</taxon>
        <taxon>Dictyosteliaceae</taxon>
        <taxon>Dictyostelium</taxon>
    </lineage>
</organism>
<dbReference type="Pfam" id="PF22933">
    <property type="entry name" value="ComC_SSD"/>
    <property type="match status" value="1"/>
</dbReference>
<dbReference type="Pfam" id="PF24143">
    <property type="entry name" value="Beta-sand_ComC_2nd"/>
    <property type="match status" value="1"/>
</dbReference>
<accession>F0ZE70</accession>
<reference evidence="5" key="1">
    <citation type="journal article" date="2011" name="Genome Biol.">
        <title>Comparative genomics of the social amoebae Dictyostelium discoideum and Dictyostelium purpureum.</title>
        <authorList>
            <consortium name="US DOE Joint Genome Institute (JGI-PGF)"/>
            <person name="Sucgang R."/>
            <person name="Kuo A."/>
            <person name="Tian X."/>
            <person name="Salerno W."/>
            <person name="Parikh A."/>
            <person name="Feasley C.L."/>
            <person name="Dalin E."/>
            <person name="Tu H."/>
            <person name="Huang E."/>
            <person name="Barry K."/>
            <person name="Lindquist E."/>
            <person name="Shapiro H."/>
            <person name="Bruce D."/>
            <person name="Schmutz J."/>
            <person name="Salamov A."/>
            <person name="Fey P."/>
            <person name="Gaudet P."/>
            <person name="Anjard C."/>
            <person name="Babu M.M."/>
            <person name="Basu S."/>
            <person name="Bushmanova Y."/>
            <person name="van der Wel H."/>
            <person name="Katoh-Kurasawa M."/>
            <person name="Dinh C."/>
            <person name="Coutinho P.M."/>
            <person name="Saito T."/>
            <person name="Elias M."/>
            <person name="Schaap P."/>
            <person name="Kay R.R."/>
            <person name="Henrissat B."/>
            <person name="Eichinger L."/>
            <person name="Rivero F."/>
            <person name="Putnam N.H."/>
            <person name="West C.M."/>
            <person name="Loomis W.F."/>
            <person name="Chisholm R.L."/>
            <person name="Shaulsky G."/>
            <person name="Strassmann J.E."/>
            <person name="Queller D.C."/>
            <person name="Kuspa A."/>
            <person name="Grigoriev I.V."/>
        </authorList>
    </citation>
    <scope>NUCLEOTIDE SEQUENCE [LARGE SCALE GENOMIC DNA]</scope>
    <source>
        <strain evidence="5">QSDP1</strain>
    </source>
</reference>
<dbReference type="KEGG" id="dpp:DICPUDRAFT_149585"/>
<dbReference type="RefSeq" id="XP_003285712.1">
    <property type="nucleotide sequence ID" value="XM_003285664.1"/>
</dbReference>
<dbReference type="GeneID" id="10499106"/>
<dbReference type="STRING" id="5786.F0ZE70"/>
<dbReference type="FunCoup" id="F0ZE70">
    <property type="interactions" value="937"/>
</dbReference>
<dbReference type="InterPro" id="IPR057015">
    <property type="entry name" value="B-sand_ComC_2nd"/>
</dbReference>
<name>F0ZE70_DICPU</name>
<keyword evidence="2" id="KW-0175">Coiled coil</keyword>
<feature type="disulfide bond" evidence="1">
    <location>
        <begin position="1576"/>
        <end position="1585"/>
    </location>
</feature>
<dbReference type="InterPro" id="IPR002049">
    <property type="entry name" value="LE_dom"/>
</dbReference>
<evidence type="ECO:0000313" key="4">
    <source>
        <dbReference type="EMBL" id="EGC37773.1"/>
    </source>
</evidence>
<dbReference type="Gene3D" id="2.60.40.10">
    <property type="entry name" value="Immunoglobulins"/>
    <property type="match status" value="1"/>
</dbReference>
<dbReference type="InterPro" id="IPR057014">
    <property type="entry name" value="B-sand_ComC_1st"/>
</dbReference>
<dbReference type="PROSITE" id="PS00022">
    <property type="entry name" value="EGF_1"/>
    <property type="match status" value="1"/>
</dbReference>
<dbReference type="EMBL" id="GL870991">
    <property type="protein sequence ID" value="EGC37773.1"/>
    <property type="molecule type" value="Genomic_DNA"/>
</dbReference>
<evidence type="ECO:0000256" key="1">
    <source>
        <dbReference type="PROSITE-ProRule" id="PRU00076"/>
    </source>
</evidence>
<dbReference type="PROSITE" id="PS01186">
    <property type="entry name" value="EGF_2"/>
    <property type="match status" value="1"/>
</dbReference>
<dbReference type="Pfam" id="PF24141">
    <property type="entry name" value="LRR_ComC"/>
    <property type="match status" value="1"/>
</dbReference>
<sequence length="1805" mass="206637">MKVTPELFINALEYSSKEIVEYLIRVCGQYINNPTKANNVLDASLYRASINRNGDLLSYIIANHPSIYPSSPRFINQNIEFTSQVPGPQYSKLSLSEKKILVGLKRVMPITLSSKIKTLKNLSYDELLFFITQEYHTVYQNTQDNQLTQKIMNIVDRMENEQEKIKEIRKIIAFKLKNHNLFYEYFIQYNDISELNNDPGYPYLSAYALYTKNTFNLKGLEFFIFNRSLVFRSYDITEDTVSQETQDFMINPQNKKIIIDFFKLYFSQDFFKAFSFFQECQFLIHSPLISIDLLESCKNIQGFPVNFLITPDPKEIKPLEKQVWYIDFCTEFALRKVGFNDLIQDLICTNEYIDFLYQNKNRIKGVPTFNLDSGELLLYFVSKFESQFPASSYITIKLYQKVIANADLKTLKYIDRFSINFQNSIIFLQKVTWEPIKISSSKESAIEMFNYLLDSKCMGINDKNLFFSVINSLLIKIFNDEDTEKEVCNEVSSVQIKEYDYSIFEKESFDSLLHCILKLHVGAVKYLLDSLVKSNKVDDFIQENSSELIDLKIKKNYMNLNSMESSFYDFKKIVTIIFLLLDNLDKKYHNDFNPVFNILYKYLLFSNCSIEEVKYIKDVLCQSSIVLSITSFHIFHYFNIKSPKLLLYFTKRFISSFQIYPQMKRKFKDDLETVVDSTFAEENFNLEFIANNTFKTLYLMLSSEFTFQSRYSSILDPQFNEMNYLVSIGAYDVISTLLYGCKDVTLLCTDKNGFETYDTITSISNHHLLKSFIEFPDLSSGIFKSALAKSNLEIIQYVLQKYPHIKIDILILERIDYQVLEFILSKNLLTQETAHKVFIIHFEKAIPQAEYDCYKNFVEKFGLKQFYPIDTNGVYPESSFCTYPNSCHNNGSINLFLGRAGNDDTPKTGEKVLINDLECFPYLSEIFVNGIEPSEEFIYYKYPTVSRMTISYKNINQFTQKLPDYDYIYIDTNGPITYIKMSYLNGIKNFFFMSSLAFPTIEVDSGAFKTNLKYFTISASNLPDFSGYQFDRAEINFGNALNPTDILTNFQYLNATNVQFSFKSTVPFYLHLNSYIKAMRHSMGILQTPTQFYDMSNIVNYQSIEMENVGENFLYQNKIPFKVSPTTNLAISFTEANTLQISVELPPVTDVGYLKTARYTNGYLSGNLPEYNGQGSAFIYDNNKLTGTIPESWCGTILSVANNQLTGSIPSCFSCYLGSTAYYTSGISGPNGIAFQSQMYDRFAGSSNTFTNYDKTIPCTTYKPQVKYHNQTTFIISGIDIGLIEYYYIGSVSPGNQCRFVPDAVIRFGYEYYCNQFLNLQRGNYFTLFNIGNNLNYNFALVSKPPTFTSIITTENNKVSAVGTFFSSYIGQSVQTITIGGTDCQVTNTGFTNFTCITSVTLSSEKQLVVIKNDNQTKKVFAVFENNRLNNKQCPNDCVGSLSGDVCDLSTGHCECDIGLGGEKCEFSQHYITSVNPSNENGGEASFYGSFGEQHNQLSVTIGSKTCPVTHSSNNLISCTAPPGKGIHSVNITQNNIVYIGKDIYIYSKVPQNIFECPKNCSSHGKCNTSNGNCECYLGYTSFDCGSIIESGNKDNTTSNVDNSTGIVDIQNEKINFKIYLKSLNEIDINNNIVKSYPLVSDWTVNKTQSNIYTFKQSPNQDEFNVISTIEQIENDKTVSFAGIDFLLTNNSIKFTVSIKNYKYLSFLNTLQLEMESNTTELTNDRCNNKETQLDTESLNSQYDLSYIKLSKNNIDFVGRFVNKVVSDSKPTFFTTSYTKLDDSVTITLHLPHCVNECLIDPGIY</sequence>